<comment type="caution">
    <text evidence="5">The sequence shown here is derived from an EMBL/GenBank/DDBJ whole genome shotgun (WGS) entry which is preliminary data.</text>
</comment>
<dbReference type="SUPFAM" id="SSF53137">
    <property type="entry name" value="Translational machinery components"/>
    <property type="match status" value="1"/>
</dbReference>
<dbReference type="Proteomes" id="UP000440578">
    <property type="component" value="Unassembled WGS sequence"/>
</dbReference>
<sequence length="301" mass="33328">MAPKKGKVKEVQEQVSLGPQVREGENVFGVAHIYASFNDTFVHVTDLSGRETIVRVTGGMKVKADRDESSPYAAMLAAQDVAEKCKTLGITALHIKLRAVGGTRTKTPGPGAQSALRALARSGMKVGRIEVLEWRSNSRLLGMVQESRLLDLLVDLWRIHLSVLWQWSVLLPLVILRQGARELRQVTRWVAAELRKPVTDSQLGRLVGVYNECCYLSESLCGSLSPSIFMSLMLLNNTFVIMSYQSLVYNIPRCISDPRQDTIICAVCAVITVSITSYLMWNTFSECPLRLRGCLKTPGSS</sequence>
<dbReference type="InterPro" id="IPR036967">
    <property type="entry name" value="Ribosomal_uS11_sf"/>
</dbReference>
<dbReference type="OrthoDB" id="1677536at2759"/>
<evidence type="ECO:0000256" key="4">
    <source>
        <dbReference type="SAM" id="Phobius"/>
    </source>
</evidence>
<dbReference type="GO" id="GO:1990904">
    <property type="term" value="C:ribonucleoprotein complex"/>
    <property type="evidence" value="ECO:0007669"/>
    <property type="project" value="UniProtKB-KW"/>
</dbReference>
<evidence type="ECO:0000313" key="6">
    <source>
        <dbReference type="Proteomes" id="UP000440578"/>
    </source>
</evidence>
<keyword evidence="4" id="KW-0472">Membrane</keyword>
<dbReference type="AlphaFoldDB" id="A0A6A4WRR1"/>
<proteinExistence type="inferred from homology"/>
<keyword evidence="3" id="KW-0687">Ribonucleoprotein</keyword>
<reference evidence="5 6" key="1">
    <citation type="submission" date="2019-07" db="EMBL/GenBank/DDBJ databases">
        <title>Draft genome assembly of a fouling barnacle, Amphibalanus amphitrite (Darwin, 1854): The first reference genome for Thecostraca.</title>
        <authorList>
            <person name="Kim W."/>
        </authorList>
    </citation>
    <scope>NUCLEOTIDE SEQUENCE [LARGE SCALE GENOMIC DNA]</scope>
    <source>
        <strain evidence="5">SNU_AA5</strain>
        <tissue evidence="5">Soma without cirri and trophi</tissue>
    </source>
</reference>
<dbReference type="Gene3D" id="3.30.420.80">
    <property type="entry name" value="Ribosomal protein S11"/>
    <property type="match status" value="1"/>
</dbReference>
<accession>A0A6A4WRR1</accession>
<organism evidence="5 6">
    <name type="scientific">Amphibalanus amphitrite</name>
    <name type="common">Striped barnacle</name>
    <name type="synonym">Balanus amphitrite</name>
    <dbReference type="NCBI Taxonomy" id="1232801"/>
    <lineage>
        <taxon>Eukaryota</taxon>
        <taxon>Metazoa</taxon>
        <taxon>Ecdysozoa</taxon>
        <taxon>Arthropoda</taxon>
        <taxon>Crustacea</taxon>
        <taxon>Multicrustacea</taxon>
        <taxon>Cirripedia</taxon>
        <taxon>Thoracica</taxon>
        <taxon>Thoracicalcarea</taxon>
        <taxon>Balanomorpha</taxon>
        <taxon>Balanoidea</taxon>
        <taxon>Balanidae</taxon>
        <taxon>Amphibalaninae</taxon>
        <taxon>Amphibalanus</taxon>
    </lineage>
</organism>
<feature type="transmembrane region" description="Helical" evidence="4">
    <location>
        <begin position="263"/>
        <end position="281"/>
    </location>
</feature>
<evidence type="ECO:0000256" key="2">
    <source>
        <dbReference type="ARBA" id="ARBA00022980"/>
    </source>
</evidence>
<protein>
    <submittedName>
        <fullName evidence="5">40S ribosomal protein S14b</fullName>
    </submittedName>
</protein>
<comment type="similarity">
    <text evidence="1">Belongs to the universal ribosomal protein uS11 family.</text>
</comment>
<evidence type="ECO:0000313" key="5">
    <source>
        <dbReference type="EMBL" id="KAF0306464.1"/>
    </source>
</evidence>
<dbReference type="HAMAP" id="MF_01310">
    <property type="entry name" value="Ribosomal_uS11"/>
    <property type="match status" value="1"/>
</dbReference>
<gene>
    <name evidence="5" type="ORF">FJT64_022046</name>
</gene>
<evidence type="ECO:0000256" key="3">
    <source>
        <dbReference type="ARBA" id="ARBA00023274"/>
    </source>
</evidence>
<name>A0A6A4WRR1_AMPAM</name>
<dbReference type="GO" id="GO:0006412">
    <property type="term" value="P:translation"/>
    <property type="evidence" value="ECO:0007669"/>
    <property type="project" value="InterPro"/>
</dbReference>
<dbReference type="FunFam" id="3.30.420.80:FF:000002">
    <property type="entry name" value="40S ribosomal protein S14"/>
    <property type="match status" value="1"/>
</dbReference>
<dbReference type="GO" id="GO:0022626">
    <property type="term" value="C:cytosolic ribosome"/>
    <property type="evidence" value="ECO:0007669"/>
    <property type="project" value="UniProtKB-ARBA"/>
</dbReference>
<dbReference type="EMBL" id="VIIS01000668">
    <property type="protein sequence ID" value="KAF0306464.1"/>
    <property type="molecule type" value="Genomic_DNA"/>
</dbReference>
<keyword evidence="2 5" id="KW-0689">Ribosomal protein</keyword>
<keyword evidence="4" id="KW-1133">Transmembrane helix</keyword>
<keyword evidence="6" id="KW-1185">Reference proteome</keyword>
<dbReference type="Pfam" id="PF00411">
    <property type="entry name" value="Ribosomal_S11"/>
    <property type="match status" value="1"/>
</dbReference>
<feature type="transmembrane region" description="Helical" evidence="4">
    <location>
        <begin position="228"/>
        <end position="251"/>
    </location>
</feature>
<dbReference type="GO" id="GO:0003735">
    <property type="term" value="F:structural constituent of ribosome"/>
    <property type="evidence" value="ECO:0007669"/>
    <property type="project" value="InterPro"/>
</dbReference>
<evidence type="ECO:0000256" key="1">
    <source>
        <dbReference type="ARBA" id="ARBA00006194"/>
    </source>
</evidence>
<keyword evidence="4" id="KW-0812">Transmembrane</keyword>
<dbReference type="PANTHER" id="PTHR11759">
    <property type="entry name" value="40S RIBOSOMAL PROTEIN S14/30S RIBOSOMAL PROTEIN S11"/>
    <property type="match status" value="1"/>
</dbReference>
<dbReference type="InterPro" id="IPR001971">
    <property type="entry name" value="Ribosomal_uS11"/>
</dbReference>